<evidence type="ECO:0000313" key="9">
    <source>
        <dbReference type="Proteomes" id="UP000574390"/>
    </source>
</evidence>
<dbReference type="Proteomes" id="UP000574390">
    <property type="component" value="Unassembled WGS sequence"/>
</dbReference>
<evidence type="ECO:0000259" key="7">
    <source>
        <dbReference type="Pfam" id="PF00266"/>
    </source>
</evidence>
<dbReference type="Gene3D" id="3.90.1150.10">
    <property type="entry name" value="Aspartate Aminotransferase, domain 1"/>
    <property type="match status" value="1"/>
</dbReference>
<dbReference type="PROSITE" id="PS00595">
    <property type="entry name" value="AA_TRANSFER_CLASS_5"/>
    <property type="match status" value="1"/>
</dbReference>
<keyword evidence="3" id="KW-0663">Pyridoxal phosphate</keyword>
<evidence type="ECO:0000256" key="4">
    <source>
        <dbReference type="ARBA" id="ARBA00050776"/>
    </source>
</evidence>
<organism evidence="8 9">
    <name type="scientific">Perkinsus olseni</name>
    <name type="common">Perkinsus atlanticus</name>
    <dbReference type="NCBI Taxonomy" id="32597"/>
    <lineage>
        <taxon>Eukaryota</taxon>
        <taxon>Sar</taxon>
        <taxon>Alveolata</taxon>
        <taxon>Perkinsozoa</taxon>
        <taxon>Perkinsea</taxon>
        <taxon>Perkinsida</taxon>
        <taxon>Perkinsidae</taxon>
        <taxon>Perkinsus</taxon>
    </lineage>
</organism>
<dbReference type="InterPro" id="IPR015421">
    <property type="entry name" value="PyrdxlP-dep_Trfase_major"/>
</dbReference>
<accession>A0A7J6RM78</accession>
<dbReference type="SUPFAM" id="SSF53383">
    <property type="entry name" value="PLP-dependent transferases"/>
    <property type="match status" value="1"/>
</dbReference>
<evidence type="ECO:0000256" key="5">
    <source>
        <dbReference type="RuleBase" id="RU004504"/>
    </source>
</evidence>
<comment type="caution">
    <text evidence="8">The sequence shown here is derived from an EMBL/GenBank/DDBJ whole genome shotgun (WGS) entry which is preliminary data.</text>
</comment>
<evidence type="ECO:0000313" key="8">
    <source>
        <dbReference type="EMBL" id="KAF4721615.1"/>
    </source>
</evidence>
<proteinExistence type="inferred from homology"/>
<gene>
    <name evidence="8" type="ORF">FOZ62_003971</name>
</gene>
<dbReference type="EMBL" id="JABANM010021190">
    <property type="protein sequence ID" value="KAF4721615.1"/>
    <property type="molecule type" value="Genomic_DNA"/>
</dbReference>
<dbReference type="AlphaFoldDB" id="A0A7J6RM78"/>
<evidence type="ECO:0000256" key="6">
    <source>
        <dbReference type="SAM" id="Phobius"/>
    </source>
</evidence>
<protein>
    <recommendedName>
        <fullName evidence="7">Aminotransferase class V domain-containing protein</fullName>
    </recommendedName>
</protein>
<dbReference type="PANTHER" id="PTHR43586:SF8">
    <property type="entry name" value="CYSTEINE DESULFURASE 1, CHLOROPLASTIC"/>
    <property type="match status" value="1"/>
</dbReference>
<dbReference type="InterPro" id="IPR020578">
    <property type="entry name" value="Aminotrans_V_PyrdxlP_BS"/>
</dbReference>
<evidence type="ECO:0000256" key="1">
    <source>
        <dbReference type="ARBA" id="ARBA00001933"/>
    </source>
</evidence>
<dbReference type="Pfam" id="PF00266">
    <property type="entry name" value="Aminotran_5"/>
    <property type="match status" value="1"/>
</dbReference>
<comment type="similarity">
    <text evidence="2">Belongs to the class-V pyridoxal-phosphate-dependent aminotransferase family. Csd subfamily.</text>
</comment>
<keyword evidence="6" id="KW-1133">Transmembrane helix</keyword>
<dbReference type="PANTHER" id="PTHR43586">
    <property type="entry name" value="CYSTEINE DESULFURASE"/>
    <property type="match status" value="1"/>
</dbReference>
<evidence type="ECO:0000256" key="3">
    <source>
        <dbReference type="ARBA" id="ARBA00022898"/>
    </source>
</evidence>
<dbReference type="Gene3D" id="3.40.640.10">
    <property type="entry name" value="Type I PLP-dependent aspartate aminotransferase-like (Major domain)"/>
    <property type="match status" value="1"/>
</dbReference>
<feature type="transmembrane region" description="Helical" evidence="6">
    <location>
        <begin position="67"/>
        <end position="87"/>
    </location>
</feature>
<sequence>MAFRSRSRRVVVAAIFGWALIATLVVNSFFVTPSRVHSTAVLPVGSGVPYHSNLRFRSSPKVGEGFGYGLGSLAFIALIGVAARAALRKDFPYFANQQLTYLDSAATSQKPQVVLDSMDDFYANTNSNVHRSAHLAAERATEALEKSRETMAKFIGANGIEGLVITSGATDGLNRLAGMAARNGLLGDGKVLVTEMDHHSNILPWSTACPKTEMVKIDQSTADIDMKDLARKLDGRVKVVSFVHVSHVTGHEADVEAIRKLVRSRAPKALIVLDCTQSVPHQEINVEELGVDAIVFSSHKMFGPTGVGVLWLSPRALEVLPLPATTGGGALEDIDDDLNIRFTDAPWRYEPGTPPLAEAVGMAAAAQYIMDHREEIRRNEEELLSITLDEDVSSQTKSFIRSTQFGPRAVCLYSSGETGTDGWSRLKIVADRENGVITESITCPKTRHQNAFTAEFNLITNSRGSMGKLHSLGDHTENPDKKYWFMYTDPPDNTGSDPLRNIDQSTFAHILDRVPEFEGYLKTNECDMSKLSIVIEGMKDFCPLLEAAVKKMFDTFPNMCQAYSIIANEAVDVARDEGWDFTDRGTGKAIYNPSFDGNVYG</sequence>
<comment type="cofactor">
    <cofactor evidence="1 5">
        <name>pyridoxal 5'-phosphate</name>
        <dbReference type="ChEBI" id="CHEBI:597326"/>
    </cofactor>
</comment>
<keyword evidence="6" id="KW-0472">Membrane</keyword>
<comment type="catalytic activity">
    <reaction evidence="4">
        <text>(sulfur carrier)-H + L-cysteine = (sulfur carrier)-SH + L-alanine</text>
        <dbReference type="Rhea" id="RHEA:43892"/>
        <dbReference type="Rhea" id="RHEA-COMP:14737"/>
        <dbReference type="Rhea" id="RHEA-COMP:14739"/>
        <dbReference type="ChEBI" id="CHEBI:29917"/>
        <dbReference type="ChEBI" id="CHEBI:35235"/>
        <dbReference type="ChEBI" id="CHEBI:57972"/>
        <dbReference type="ChEBI" id="CHEBI:64428"/>
        <dbReference type="EC" id="2.8.1.7"/>
    </reaction>
</comment>
<dbReference type="GO" id="GO:0031071">
    <property type="term" value="F:cysteine desulfurase activity"/>
    <property type="evidence" value="ECO:0007669"/>
    <property type="project" value="UniProtKB-EC"/>
</dbReference>
<dbReference type="InterPro" id="IPR015422">
    <property type="entry name" value="PyrdxlP-dep_Trfase_small"/>
</dbReference>
<feature type="domain" description="Aminotransferase class V" evidence="7">
    <location>
        <begin position="100"/>
        <end position="389"/>
    </location>
</feature>
<evidence type="ECO:0000256" key="2">
    <source>
        <dbReference type="ARBA" id="ARBA00010447"/>
    </source>
</evidence>
<dbReference type="InterPro" id="IPR015424">
    <property type="entry name" value="PyrdxlP-dep_Trfase"/>
</dbReference>
<keyword evidence="6" id="KW-0812">Transmembrane</keyword>
<name>A0A7J6RM78_PEROL</name>
<dbReference type="InterPro" id="IPR000192">
    <property type="entry name" value="Aminotrans_V_dom"/>
</dbReference>
<reference evidence="8 9" key="1">
    <citation type="submission" date="2020-04" db="EMBL/GenBank/DDBJ databases">
        <title>Perkinsus olseni comparative genomics.</title>
        <authorList>
            <person name="Bogema D.R."/>
        </authorList>
    </citation>
    <scope>NUCLEOTIDE SEQUENCE [LARGE SCALE GENOMIC DNA]</scope>
    <source>
        <strain evidence="8">ATCC PRA-205</strain>
    </source>
</reference>